<dbReference type="PANTHER" id="PTHR48052:SF8">
    <property type="entry name" value="LRR RECEPTOR-LIKE SERINE_THREONINE-PROTEIN KINASE FLS2"/>
    <property type="match status" value="1"/>
</dbReference>
<proteinExistence type="inferred from homology"/>
<protein>
    <submittedName>
        <fullName evidence="10">Uncharacterized protein</fullName>
    </submittedName>
</protein>
<dbReference type="Proteomes" id="UP000593575">
    <property type="component" value="Unassembled WGS sequence"/>
</dbReference>
<dbReference type="SUPFAM" id="SSF52058">
    <property type="entry name" value="L domain-like"/>
    <property type="match status" value="1"/>
</dbReference>
<evidence type="ECO:0000256" key="4">
    <source>
        <dbReference type="ARBA" id="ARBA00022692"/>
    </source>
</evidence>
<comment type="caution">
    <text evidence="10">The sequence shown here is derived from an EMBL/GenBank/DDBJ whole genome shotgun (WGS) entry which is preliminary data.</text>
</comment>
<comment type="subcellular location">
    <subcellularLocation>
        <location evidence="1">Cell membrane</location>
        <topology evidence="1">Single-pass type I membrane protein</topology>
    </subcellularLocation>
</comment>
<reference evidence="10 11" key="1">
    <citation type="journal article" date="2019" name="Genome Biol. Evol.">
        <title>Insights into the evolution of the New World diploid cottons (Gossypium, subgenus Houzingenia) based on genome sequencing.</title>
        <authorList>
            <person name="Grover C.E."/>
            <person name="Arick M.A. 2nd"/>
            <person name="Thrash A."/>
            <person name="Conover J.L."/>
            <person name="Sanders W.S."/>
            <person name="Peterson D.G."/>
            <person name="Frelichowski J.E."/>
            <person name="Scheffler J.A."/>
            <person name="Scheffler B.E."/>
            <person name="Wendel J.F."/>
        </authorList>
    </citation>
    <scope>NUCLEOTIDE SEQUENCE [LARGE SCALE GENOMIC DNA]</scope>
    <source>
        <strain evidence="10">6</strain>
        <tissue evidence="10">Leaf</tissue>
    </source>
</reference>
<evidence type="ECO:0000256" key="2">
    <source>
        <dbReference type="ARBA" id="ARBA00009592"/>
    </source>
</evidence>
<keyword evidence="8" id="KW-0675">Receptor</keyword>
<comment type="similarity">
    <text evidence="2">Belongs to the RLP family.</text>
</comment>
<evidence type="ECO:0000256" key="7">
    <source>
        <dbReference type="ARBA" id="ARBA00023136"/>
    </source>
</evidence>
<name>A0A7J9IKV4_9ROSI</name>
<dbReference type="InterPro" id="IPR001611">
    <property type="entry name" value="Leu-rich_rpt"/>
</dbReference>
<keyword evidence="5" id="KW-0732">Signal</keyword>
<dbReference type="InterPro" id="IPR032675">
    <property type="entry name" value="LRR_dom_sf"/>
</dbReference>
<evidence type="ECO:0000313" key="11">
    <source>
        <dbReference type="Proteomes" id="UP000593575"/>
    </source>
</evidence>
<dbReference type="Pfam" id="PF00560">
    <property type="entry name" value="LRR_1"/>
    <property type="match status" value="1"/>
</dbReference>
<keyword evidence="11" id="KW-1185">Reference proteome</keyword>
<gene>
    <name evidence="10" type="ORF">Goarm_019056</name>
</gene>
<dbReference type="AlphaFoldDB" id="A0A7J9IKV4"/>
<keyword evidence="6" id="KW-1133">Transmembrane helix</keyword>
<keyword evidence="9" id="KW-0325">Glycoprotein</keyword>
<evidence type="ECO:0000256" key="6">
    <source>
        <dbReference type="ARBA" id="ARBA00022989"/>
    </source>
</evidence>
<evidence type="ECO:0000256" key="1">
    <source>
        <dbReference type="ARBA" id="ARBA00004251"/>
    </source>
</evidence>
<evidence type="ECO:0000256" key="9">
    <source>
        <dbReference type="ARBA" id="ARBA00023180"/>
    </source>
</evidence>
<dbReference type="GO" id="GO:0005886">
    <property type="term" value="C:plasma membrane"/>
    <property type="evidence" value="ECO:0007669"/>
    <property type="project" value="UniProtKB-SubCell"/>
</dbReference>
<keyword evidence="7" id="KW-0472">Membrane</keyword>
<evidence type="ECO:0000256" key="5">
    <source>
        <dbReference type="ARBA" id="ARBA00022729"/>
    </source>
</evidence>
<dbReference type="Pfam" id="PF13855">
    <property type="entry name" value="LRR_8"/>
    <property type="match status" value="1"/>
</dbReference>
<evidence type="ECO:0000313" key="10">
    <source>
        <dbReference type="EMBL" id="MBA0822244.1"/>
    </source>
</evidence>
<keyword evidence="3" id="KW-1003">Cell membrane</keyword>
<dbReference type="PANTHER" id="PTHR48052">
    <property type="entry name" value="UNNAMED PRODUCT"/>
    <property type="match status" value="1"/>
</dbReference>
<evidence type="ECO:0000256" key="3">
    <source>
        <dbReference type="ARBA" id="ARBA00022475"/>
    </source>
</evidence>
<accession>A0A7J9IKV4</accession>
<dbReference type="Gene3D" id="3.80.10.10">
    <property type="entry name" value="Ribonuclease Inhibitor"/>
    <property type="match status" value="2"/>
</dbReference>
<evidence type="ECO:0000256" key="8">
    <source>
        <dbReference type="ARBA" id="ARBA00023170"/>
    </source>
</evidence>
<sequence length="153" mass="16653">MFLVGSLPDFHKSSSLVSLRLANTGLSGLLPESIGNLQSLSVLDVSYFSFSGKIPNSLANLTELTALLLYGNQFPTKSHLGLASRVESCHQRHNGFHGAMGSPKSNEFPELRNIDLSFNEFVGPLPSLLANLMELQALDLSHSKLYGEIHEIT</sequence>
<keyword evidence="4" id="KW-0812">Transmembrane</keyword>
<dbReference type="EMBL" id="JABFAE010000001">
    <property type="protein sequence ID" value="MBA0822244.1"/>
    <property type="molecule type" value="Genomic_DNA"/>
</dbReference>
<organism evidence="10 11">
    <name type="scientific">Gossypium armourianum</name>
    <dbReference type="NCBI Taxonomy" id="34283"/>
    <lineage>
        <taxon>Eukaryota</taxon>
        <taxon>Viridiplantae</taxon>
        <taxon>Streptophyta</taxon>
        <taxon>Embryophyta</taxon>
        <taxon>Tracheophyta</taxon>
        <taxon>Spermatophyta</taxon>
        <taxon>Magnoliopsida</taxon>
        <taxon>eudicotyledons</taxon>
        <taxon>Gunneridae</taxon>
        <taxon>Pentapetalae</taxon>
        <taxon>rosids</taxon>
        <taxon>malvids</taxon>
        <taxon>Malvales</taxon>
        <taxon>Malvaceae</taxon>
        <taxon>Malvoideae</taxon>
        <taxon>Gossypium</taxon>
    </lineage>
</organism>